<keyword evidence="8" id="KW-0902">Two-component regulatory system</keyword>
<comment type="catalytic activity">
    <reaction evidence="1">
        <text>ATP + protein L-histidine = ADP + protein N-phospho-L-histidine.</text>
        <dbReference type="EC" id="2.7.13.3"/>
    </reaction>
</comment>
<evidence type="ECO:0000256" key="7">
    <source>
        <dbReference type="ARBA" id="ARBA00022840"/>
    </source>
</evidence>
<evidence type="ECO:0000256" key="5">
    <source>
        <dbReference type="ARBA" id="ARBA00022741"/>
    </source>
</evidence>
<evidence type="ECO:0000256" key="1">
    <source>
        <dbReference type="ARBA" id="ARBA00000085"/>
    </source>
</evidence>
<dbReference type="RefSeq" id="WP_069479151.1">
    <property type="nucleotide sequence ID" value="NZ_CP017111.1"/>
</dbReference>
<evidence type="ECO:0000256" key="4">
    <source>
        <dbReference type="ARBA" id="ARBA00022679"/>
    </source>
</evidence>
<keyword evidence="3" id="KW-0597">Phosphoprotein</keyword>
<dbReference type="AlphaFoldDB" id="A0A1D7TNR6"/>
<feature type="transmembrane region" description="Helical" evidence="9">
    <location>
        <begin position="20"/>
        <end position="39"/>
    </location>
</feature>
<dbReference type="KEGG" id="shal:SHALO_2883"/>
<keyword evidence="9" id="KW-0812">Transmembrane</keyword>
<reference evidence="12" key="1">
    <citation type="submission" date="2016-08" db="EMBL/GenBank/DDBJ databases">
        <title>Complete genome sequence of the organohalide-respiring Epsilonproteobacterium Sulfurospirillum halorespirans.</title>
        <authorList>
            <person name="Goris T."/>
            <person name="Zimmermann J."/>
            <person name="Schenz B."/>
            <person name="Lemos M."/>
            <person name="Hackermueller J."/>
            <person name="Diekert G."/>
        </authorList>
    </citation>
    <scope>NUCLEOTIDE SEQUENCE [LARGE SCALE GENOMIC DNA]</scope>
    <source>
        <strain>DSM 13726</strain>
        <strain evidence="12">PCE-M2</strain>
    </source>
</reference>
<sequence length="455" mass="51608">MKRVIDYLLALSVQVKLATLIFWVVFAISSVSIIINIDIHKNHTNQIIDELIKTNINSNKAFVSEFILTHNQWELYKFLKTLSSSSMIESSGFIDNLNSIVAHTDTENYRIGDTFKEFDHYNVVPFEEDGVLFGSFVLKVKNQTLFSMLQDAFLAQFVLLMMVALLSLVIANIFMGRLLGRLDLLSNNATAMIEKRWDDITIYQGRENDEITRIIEKTTQLMRELRDSIEKEEKNARISHSLIILGEIGSSFAHEVKNLLQPLKLLLSPAQLPDKEDMPIIHGALARIDHQVVDFLALAKPADFKYEKPLHVKVFVEESIALLRASLSRKHLGIQSAIEEDLKVKMGANAIEIIVINLLSNAIDAAFQLSTIEVTWKRAEQAGFSVLCVKNSGENMDEKTKANLFKPFYTTKKEGSGLGLFSIYKIVYLSNGYIEFESQNEQTQFCLYIPCEEVA</sequence>
<dbReference type="EMBL" id="CP017111">
    <property type="protein sequence ID" value="AOO66635.1"/>
    <property type="molecule type" value="Genomic_DNA"/>
</dbReference>
<keyword evidence="9" id="KW-0472">Membrane</keyword>
<evidence type="ECO:0000256" key="2">
    <source>
        <dbReference type="ARBA" id="ARBA00012438"/>
    </source>
</evidence>
<feature type="transmembrane region" description="Helical" evidence="9">
    <location>
        <begin position="153"/>
        <end position="175"/>
    </location>
</feature>
<dbReference type="InterPro" id="IPR004358">
    <property type="entry name" value="Sig_transdc_His_kin-like_C"/>
</dbReference>
<name>A0A1D7TNR6_9BACT</name>
<keyword evidence="5" id="KW-0547">Nucleotide-binding</keyword>
<dbReference type="Pfam" id="PF02518">
    <property type="entry name" value="HATPase_c"/>
    <property type="match status" value="1"/>
</dbReference>
<accession>A0A1D7TNR6</accession>
<dbReference type="GO" id="GO:0004673">
    <property type="term" value="F:protein histidine kinase activity"/>
    <property type="evidence" value="ECO:0007669"/>
    <property type="project" value="UniProtKB-EC"/>
</dbReference>
<keyword evidence="6 11" id="KW-0418">Kinase</keyword>
<evidence type="ECO:0000256" key="3">
    <source>
        <dbReference type="ARBA" id="ARBA00022553"/>
    </source>
</evidence>
<dbReference type="PATRIC" id="fig|1193502.14.peg.2918"/>
<keyword evidence="7" id="KW-0067">ATP-binding</keyword>
<dbReference type="SMART" id="SM00387">
    <property type="entry name" value="HATPase_c"/>
    <property type="match status" value="1"/>
</dbReference>
<dbReference type="PRINTS" id="PR00344">
    <property type="entry name" value="BCTRLSENSOR"/>
</dbReference>
<evidence type="ECO:0000256" key="9">
    <source>
        <dbReference type="SAM" id="Phobius"/>
    </source>
</evidence>
<dbReference type="Proteomes" id="UP000094609">
    <property type="component" value="Chromosome"/>
</dbReference>
<organism evidence="11 12">
    <name type="scientific">Sulfurospirillum halorespirans DSM 13726</name>
    <dbReference type="NCBI Taxonomy" id="1193502"/>
    <lineage>
        <taxon>Bacteria</taxon>
        <taxon>Pseudomonadati</taxon>
        <taxon>Campylobacterota</taxon>
        <taxon>Epsilonproteobacteria</taxon>
        <taxon>Campylobacterales</taxon>
        <taxon>Sulfurospirillaceae</taxon>
        <taxon>Sulfurospirillum</taxon>
    </lineage>
</organism>
<keyword evidence="12" id="KW-1185">Reference proteome</keyword>
<keyword evidence="9" id="KW-1133">Transmembrane helix</keyword>
<dbReference type="PANTHER" id="PTHR43065">
    <property type="entry name" value="SENSOR HISTIDINE KINASE"/>
    <property type="match status" value="1"/>
</dbReference>
<dbReference type="InterPro" id="IPR005467">
    <property type="entry name" value="His_kinase_dom"/>
</dbReference>
<dbReference type="EC" id="2.7.13.3" evidence="2"/>
<evidence type="ECO:0000256" key="6">
    <source>
        <dbReference type="ARBA" id="ARBA00022777"/>
    </source>
</evidence>
<gene>
    <name evidence="11" type="ORF">SHALO_2883</name>
</gene>
<dbReference type="GO" id="GO:0000160">
    <property type="term" value="P:phosphorelay signal transduction system"/>
    <property type="evidence" value="ECO:0007669"/>
    <property type="project" value="UniProtKB-KW"/>
</dbReference>
<dbReference type="GO" id="GO:0005524">
    <property type="term" value="F:ATP binding"/>
    <property type="evidence" value="ECO:0007669"/>
    <property type="project" value="UniProtKB-KW"/>
</dbReference>
<evidence type="ECO:0000313" key="12">
    <source>
        <dbReference type="Proteomes" id="UP000094609"/>
    </source>
</evidence>
<keyword evidence="4" id="KW-0808">Transferase</keyword>
<dbReference type="Gene3D" id="3.30.565.10">
    <property type="entry name" value="Histidine kinase-like ATPase, C-terminal domain"/>
    <property type="match status" value="1"/>
</dbReference>
<evidence type="ECO:0000259" key="10">
    <source>
        <dbReference type="PROSITE" id="PS50109"/>
    </source>
</evidence>
<proteinExistence type="predicted"/>
<dbReference type="PANTHER" id="PTHR43065:SF10">
    <property type="entry name" value="PEROXIDE STRESS-ACTIVATED HISTIDINE KINASE MAK3"/>
    <property type="match status" value="1"/>
</dbReference>
<feature type="domain" description="Histidine kinase" evidence="10">
    <location>
        <begin position="251"/>
        <end position="453"/>
    </location>
</feature>
<dbReference type="InterPro" id="IPR036890">
    <property type="entry name" value="HATPase_C_sf"/>
</dbReference>
<dbReference type="InterPro" id="IPR003594">
    <property type="entry name" value="HATPase_dom"/>
</dbReference>
<dbReference type="SUPFAM" id="SSF55874">
    <property type="entry name" value="ATPase domain of HSP90 chaperone/DNA topoisomerase II/histidine kinase"/>
    <property type="match status" value="1"/>
</dbReference>
<protein>
    <recommendedName>
        <fullName evidence="2">histidine kinase</fullName>
        <ecNumber evidence="2">2.7.13.3</ecNumber>
    </recommendedName>
</protein>
<evidence type="ECO:0000256" key="8">
    <source>
        <dbReference type="ARBA" id="ARBA00023012"/>
    </source>
</evidence>
<dbReference type="PROSITE" id="PS50109">
    <property type="entry name" value="HIS_KIN"/>
    <property type="match status" value="1"/>
</dbReference>
<evidence type="ECO:0000313" key="11">
    <source>
        <dbReference type="EMBL" id="AOO66635.1"/>
    </source>
</evidence>
<dbReference type="STRING" id="1193502.SHALO_2883"/>